<organism evidence="2 3">
    <name type="scientific">Pseudomonas plecoglossicida</name>
    <dbReference type="NCBI Taxonomy" id="70775"/>
    <lineage>
        <taxon>Bacteria</taxon>
        <taxon>Pseudomonadati</taxon>
        <taxon>Pseudomonadota</taxon>
        <taxon>Gammaproteobacteria</taxon>
        <taxon>Pseudomonadales</taxon>
        <taxon>Pseudomonadaceae</taxon>
        <taxon>Pseudomonas</taxon>
    </lineage>
</organism>
<comment type="caution">
    <text evidence="2">The sequence shown here is derived from an EMBL/GenBank/DDBJ whole genome shotgun (WGS) entry which is preliminary data.</text>
</comment>
<evidence type="ECO:0000313" key="2">
    <source>
        <dbReference type="EMBL" id="PLV09975.1"/>
    </source>
</evidence>
<evidence type="ECO:0000313" key="3">
    <source>
        <dbReference type="Proteomes" id="UP000234744"/>
    </source>
</evidence>
<accession>A0ABX4TV39</accession>
<protein>
    <submittedName>
        <fullName evidence="2">Uncharacterized protein</fullName>
    </submittedName>
</protein>
<evidence type="ECO:0000256" key="1">
    <source>
        <dbReference type="SAM" id="MobiDB-lite"/>
    </source>
</evidence>
<name>A0ABX4TV39_PSEDL</name>
<gene>
    <name evidence="2" type="ORF">CXG47_23300</name>
</gene>
<feature type="compositionally biased region" description="Pro residues" evidence="1">
    <location>
        <begin position="87"/>
        <end position="102"/>
    </location>
</feature>
<feature type="region of interest" description="Disordered" evidence="1">
    <location>
        <begin position="77"/>
        <end position="102"/>
    </location>
</feature>
<dbReference type="EMBL" id="PJCJ01000022">
    <property type="protein sequence ID" value="PLV09975.1"/>
    <property type="molecule type" value="Genomic_DNA"/>
</dbReference>
<keyword evidence="3" id="KW-1185">Reference proteome</keyword>
<proteinExistence type="predicted"/>
<reference evidence="2 3" key="1">
    <citation type="submission" date="2017-12" db="EMBL/GenBank/DDBJ databases">
        <title>Detection of the carbapenemase gene blaVIM-5 in members of the Pseudomonas putida group isolated from polluted Nigerian wetlands.</title>
        <authorList>
            <person name="Adelowo O."/>
            <person name="Vollmers J."/>
            <person name="Maeusezahl I."/>
            <person name="Kaster A.-K."/>
            <person name="Mueller J.A."/>
        </authorList>
    </citation>
    <scope>NUCLEOTIDE SEQUENCE [LARGE SCALE GENOMIC DNA]</scope>
    <source>
        <strain evidence="2 3">MR69</strain>
    </source>
</reference>
<dbReference type="Proteomes" id="UP000234744">
    <property type="component" value="Unassembled WGS sequence"/>
</dbReference>
<sequence>MGAGLPAKQAPRWMAPAVPVFAGKPAPTMIAVGQNDSYGSLSAERTRTVIQPGSRSPLAGPRAVLTIAPYQALGCLSPTTDRQLHRPPSPPPGQPGDPRPRW</sequence>